<reference evidence="3" key="2">
    <citation type="submission" date="2005-04" db="EMBL/GenBank/DDBJ databases">
        <authorList>
            <person name="Buell C.R."/>
            <person name="Wing R.A."/>
            <person name="McCombie W.A."/>
            <person name="Ouyang S."/>
        </authorList>
    </citation>
    <scope>NUCLEOTIDE SEQUENCE</scope>
</reference>
<dbReference type="InterPro" id="IPR045139">
    <property type="entry name" value="Aladin"/>
</dbReference>
<dbReference type="PROSITE" id="PS50082">
    <property type="entry name" value="WD_REPEATS_2"/>
    <property type="match status" value="1"/>
</dbReference>
<dbReference type="PANTHER" id="PTHR14494:SF0">
    <property type="entry name" value="ALADIN"/>
    <property type="match status" value="1"/>
</dbReference>
<dbReference type="AlphaFoldDB" id="H2KVX4"/>
<dbReference type="PANTHER" id="PTHR14494">
    <property type="entry name" value="ALADIN/ADRACALIN/AAAS"/>
    <property type="match status" value="1"/>
</dbReference>
<dbReference type="InterPro" id="IPR015943">
    <property type="entry name" value="WD40/YVTN_repeat-like_dom_sf"/>
</dbReference>
<evidence type="ECO:0000259" key="2">
    <source>
        <dbReference type="Pfam" id="PF12894"/>
    </source>
</evidence>
<feature type="domain" description="Anaphase-promoting complex subunit 4-like WD40" evidence="2">
    <location>
        <begin position="150"/>
        <end position="225"/>
    </location>
</feature>
<reference evidence="3" key="3">
    <citation type="submission" date="2006-01" db="EMBL/GenBank/DDBJ databases">
        <authorList>
            <person name="Buell R."/>
        </authorList>
    </citation>
    <scope>NUCLEOTIDE SEQUENCE</scope>
</reference>
<dbReference type="EMBL" id="DP000010">
    <property type="protein sequence ID" value="ABG22347.1"/>
    <property type="molecule type" value="Genomic_DNA"/>
</dbReference>
<name>H2KVX4_ORYSJ</name>
<organism evidence="3">
    <name type="scientific">Oryza sativa subsp. japonica</name>
    <name type="common">Rice</name>
    <dbReference type="NCBI Taxonomy" id="39947"/>
    <lineage>
        <taxon>Eukaryota</taxon>
        <taxon>Viridiplantae</taxon>
        <taxon>Streptophyta</taxon>
        <taxon>Embryophyta</taxon>
        <taxon>Tracheophyta</taxon>
        <taxon>Spermatophyta</taxon>
        <taxon>Magnoliopsida</taxon>
        <taxon>Liliopsida</taxon>
        <taxon>Poales</taxon>
        <taxon>Poaceae</taxon>
        <taxon>BOP clade</taxon>
        <taxon>Oryzoideae</taxon>
        <taxon>Oryzeae</taxon>
        <taxon>Oryzinae</taxon>
        <taxon>Oryza</taxon>
        <taxon>Oryza sativa</taxon>
    </lineage>
</organism>
<accession>H2KVX4</accession>
<dbReference type="Gene3D" id="2.130.10.10">
    <property type="entry name" value="YVTN repeat-like/Quinoprotein amine dehydrogenase"/>
    <property type="match status" value="2"/>
</dbReference>
<dbReference type="SUPFAM" id="SSF50978">
    <property type="entry name" value="WD40 repeat-like"/>
    <property type="match status" value="1"/>
</dbReference>
<protein>
    <submittedName>
        <fullName evidence="3">Expressed protein</fullName>
    </submittedName>
</protein>
<sequence length="439" mass="47636">MLPVGIERAKEGWLSPEEESLKFDGVMASVVLELERDVAKDLKARGAEAPCHDVDGASTPVLSPSTHIILARNSNSITYNIGPGMVFSPIPFQPDAIVATHEPPAATEAAEPAEIVPRTSLASTIAESFKQMIFPSCDPNLLQEIDTQKVSWNPHKHCLAFVSGKNQVTVHDFEEPDNKESYILTSDHQKDVKAVEWRPNSGKMIAVGCKGGICLWSASYPGNVASVKSGVTSSSFGAFPRGLGMPIRRGLSSISLVQWSPSGDYLLTAKLDGTFHLWETNTWTSEPWSSSNGYVSGANWDPEGRIVLLSFSNSTTLGSIHFSSKPPSLDAHLLPVEHPEISSLIVSRGIDKLAWDSSGERLALSFKDGNEMYHGLVAVYDVRRSPLVSVLLVGFIRGPGEGAKPLAFAFHSKFKQGPLLSVCWSSGWCCTYPLILRPH</sequence>
<dbReference type="Pfam" id="PF12894">
    <property type="entry name" value="ANAPC4_WD40"/>
    <property type="match status" value="1"/>
</dbReference>
<gene>
    <name evidence="3" type="ordered locus">LOC_Os11g03794</name>
</gene>
<reference evidence="3" key="1">
    <citation type="journal article" date="2005" name="BMC Biol.">
        <title>The sequence of rice chromosomes 11 and 12, rich in disease resistance genes and recent gene duplications.</title>
        <authorList>
            <consortium name="The rice chromosomes 11 and 12 sequencing consortia"/>
        </authorList>
    </citation>
    <scope>NUCLEOTIDE SEQUENCE [LARGE SCALE GENOMIC DNA]</scope>
</reference>
<feature type="repeat" description="WD" evidence="1">
    <location>
        <begin position="247"/>
        <end position="282"/>
    </location>
</feature>
<dbReference type="InterPro" id="IPR024977">
    <property type="entry name" value="Apc4-like_WD40_dom"/>
</dbReference>
<evidence type="ECO:0000256" key="1">
    <source>
        <dbReference type="PROSITE-ProRule" id="PRU00221"/>
    </source>
</evidence>
<dbReference type="InterPro" id="IPR001680">
    <property type="entry name" value="WD40_rpt"/>
</dbReference>
<evidence type="ECO:0000313" key="3">
    <source>
        <dbReference type="EMBL" id="ABG22347.1"/>
    </source>
</evidence>
<dbReference type="InterPro" id="IPR036322">
    <property type="entry name" value="WD40_repeat_dom_sf"/>
</dbReference>
<proteinExistence type="predicted"/>
<dbReference type="FunFam" id="2.130.10.10:FF:000434">
    <property type="entry name" value="Aladin isoform A"/>
    <property type="match status" value="1"/>
</dbReference>
<dbReference type="SMART" id="SM00320">
    <property type="entry name" value="WD40"/>
    <property type="match status" value="3"/>
</dbReference>
<keyword evidence="1" id="KW-0853">WD repeat</keyword>